<organism evidence="1">
    <name type="scientific">mine drainage metagenome</name>
    <dbReference type="NCBI Taxonomy" id="410659"/>
    <lineage>
        <taxon>unclassified sequences</taxon>
        <taxon>metagenomes</taxon>
        <taxon>ecological metagenomes</taxon>
    </lineage>
</organism>
<protein>
    <submittedName>
        <fullName evidence="1">Uncharacterized protein</fullName>
    </submittedName>
</protein>
<dbReference type="AlphaFoldDB" id="A0A1J5R5B2"/>
<accession>A0A1J5R5B2</accession>
<comment type="caution">
    <text evidence="1">The sequence shown here is derived from an EMBL/GenBank/DDBJ whole genome shotgun (WGS) entry which is preliminary data.</text>
</comment>
<name>A0A1J5R5B2_9ZZZZ</name>
<gene>
    <name evidence="1" type="ORF">GALL_269060</name>
</gene>
<reference evidence="1" key="1">
    <citation type="submission" date="2016-10" db="EMBL/GenBank/DDBJ databases">
        <title>Sequence of Gallionella enrichment culture.</title>
        <authorList>
            <person name="Poehlein A."/>
            <person name="Muehling M."/>
            <person name="Daniel R."/>
        </authorList>
    </citation>
    <scope>NUCLEOTIDE SEQUENCE</scope>
</reference>
<evidence type="ECO:0000313" key="1">
    <source>
        <dbReference type="EMBL" id="OIQ91176.1"/>
    </source>
</evidence>
<sequence length="92" mass="10520">MSEYVKAWQCIGCGKIEAPQTCVGVCQDRRVEFVYAAEHEEALLELAHERARAARLEALVRQLAHTTPHRDEWQRSYLALQDQARQILGAQT</sequence>
<dbReference type="EMBL" id="MLJW01000267">
    <property type="protein sequence ID" value="OIQ91176.1"/>
    <property type="molecule type" value="Genomic_DNA"/>
</dbReference>
<proteinExistence type="predicted"/>